<organism evidence="1">
    <name type="scientific">Eutreptiella gymnastica</name>
    <dbReference type="NCBI Taxonomy" id="73025"/>
    <lineage>
        <taxon>Eukaryota</taxon>
        <taxon>Discoba</taxon>
        <taxon>Euglenozoa</taxon>
        <taxon>Euglenida</taxon>
        <taxon>Spirocuta</taxon>
        <taxon>Euglenophyceae</taxon>
        <taxon>Eutreptiales</taxon>
        <taxon>Eutreptiaceae</taxon>
        <taxon>Eutreptiella</taxon>
    </lineage>
</organism>
<dbReference type="AlphaFoldDB" id="A0A7S1N326"/>
<protein>
    <submittedName>
        <fullName evidence="1">Uncharacterized protein</fullName>
    </submittedName>
</protein>
<gene>
    <name evidence="1" type="ORF">EGYM00392_LOCUS5035</name>
</gene>
<name>A0A7S1N326_9EUGL</name>
<reference evidence="1" key="1">
    <citation type="submission" date="2021-01" db="EMBL/GenBank/DDBJ databases">
        <authorList>
            <person name="Corre E."/>
            <person name="Pelletier E."/>
            <person name="Niang G."/>
            <person name="Scheremetjew M."/>
            <person name="Finn R."/>
            <person name="Kale V."/>
            <person name="Holt S."/>
            <person name="Cochrane G."/>
            <person name="Meng A."/>
            <person name="Brown T."/>
            <person name="Cohen L."/>
        </authorList>
    </citation>
    <scope>NUCLEOTIDE SEQUENCE</scope>
    <source>
        <strain evidence="1">NIES-381</strain>
    </source>
</reference>
<proteinExistence type="predicted"/>
<dbReference type="EMBL" id="HBGA01013106">
    <property type="protein sequence ID" value="CAD8993985.1"/>
    <property type="molecule type" value="Transcribed_RNA"/>
</dbReference>
<sequence length="192" mass="21610">MCPPSTAAPHRGQVSKDLNCRQLDPDCHQLDLNCRLLDLKRRPDLGRCTSPRVRPLREIEERNLSVKGHHVARRLRQKRRWEIDRILDSLSQETFPDMCMIIKVCLGNRLVCSAGICFPGFQYQSKALSMLFSMVPPLPKLYTILVLQSIGLAMVAADMDKDPGAPGIKVPGQGQQMCLLSPTERCVPKRHG</sequence>
<evidence type="ECO:0000313" key="1">
    <source>
        <dbReference type="EMBL" id="CAD8993985.1"/>
    </source>
</evidence>
<accession>A0A7S1N326</accession>